<reference evidence="2 3" key="1">
    <citation type="submission" date="2017-01" db="EMBL/GenBank/DDBJ databases">
        <title>The cable genome- insights into the physiology and evolution of filamentous bacteria capable of sulfide oxidation via long distance electron transfer.</title>
        <authorList>
            <person name="Schreiber L."/>
            <person name="Bjerg J.T."/>
            <person name="Boggild A."/>
            <person name="Van De Vossenberg J."/>
            <person name="Meysman F."/>
            <person name="Nielsen L.P."/>
            <person name="Schramm A."/>
            <person name="Kjeldsen K.U."/>
        </authorList>
    </citation>
    <scope>NUCLEOTIDE SEQUENCE [LARGE SCALE GENOMIC DNA]</scope>
    <source>
        <strain evidence="2">A3</strain>
    </source>
</reference>
<protein>
    <submittedName>
        <fullName evidence="2">Uncharacterized protein</fullName>
    </submittedName>
</protein>
<organism evidence="2 3">
    <name type="scientific">Candidatus Electrothrix marina</name>
    <dbReference type="NCBI Taxonomy" id="1859130"/>
    <lineage>
        <taxon>Bacteria</taxon>
        <taxon>Pseudomonadati</taxon>
        <taxon>Thermodesulfobacteriota</taxon>
        <taxon>Desulfobulbia</taxon>
        <taxon>Desulfobulbales</taxon>
        <taxon>Desulfobulbaceae</taxon>
        <taxon>Candidatus Electrothrix</taxon>
    </lineage>
</organism>
<comment type="caution">
    <text evidence="2">The sequence shown here is derived from an EMBL/GenBank/DDBJ whole genome shotgun (WGS) entry which is preliminary data.</text>
</comment>
<proteinExistence type="predicted"/>
<keyword evidence="1" id="KW-1133">Transmembrane helix</keyword>
<accession>A0A3S3QK66</accession>
<dbReference type="Proteomes" id="UP000287615">
    <property type="component" value="Unassembled WGS sequence"/>
</dbReference>
<feature type="transmembrane region" description="Helical" evidence="1">
    <location>
        <begin position="37"/>
        <end position="70"/>
    </location>
</feature>
<name>A0A3S3QK66_9BACT</name>
<evidence type="ECO:0000313" key="3">
    <source>
        <dbReference type="Proteomes" id="UP000287615"/>
    </source>
</evidence>
<keyword evidence="1" id="KW-0472">Membrane</keyword>
<dbReference type="EMBL" id="MTKR01000242">
    <property type="protein sequence ID" value="RWX49518.1"/>
    <property type="molecule type" value="Genomic_DNA"/>
</dbReference>
<dbReference type="AlphaFoldDB" id="A0A3S3QK66"/>
<sequence length="71" mass="7665">MLDVFDLKVFDAAVPAFVVVNLEGAFLWDKAEPAADLAALLAVLLLNTLDAAVAVFLLVTSFFAMLLFLYS</sequence>
<evidence type="ECO:0000313" key="2">
    <source>
        <dbReference type="EMBL" id="RWX49518.1"/>
    </source>
</evidence>
<evidence type="ECO:0000256" key="1">
    <source>
        <dbReference type="SAM" id="Phobius"/>
    </source>
</evidence>
<keyword evidence="1" id="KW-0812">Transmembrane</keyword>
<gene>
    <name evidence="2" type="ORF">VU00_12422</name>
</gene>